<name>A0A0A8ZJQ8_ARUDO</name>
<reference evidence="1" key="2">
    <citation type="journal article" date="2015" name="Data Brief">
        <title>Shoot transcriptome of the giant reed, Arundo donax.</title>
        <authorList>
            <person name="Barrero R.A."/>
            <person name="Guerrero F.D."/>
            <person name="Moolhuijzen P."/>
            <person name="Goolsby J.A."/>
            <person name="Tidwell J."/>
            <person name="Bellgard S.E."/>
            <person name="Bellgard M.I."/>
        </authorList>
    </citation>
    <scope>NUCLEOTIDE SEQUENCE</scope>
    <source>
        <tissue evidence="1">Shoot tissue taken approximately 20 cm above the soil surface</tissue>
    </source>
</reference>
<accession>A0A0A8ZJQ8</accession>
<sequence>MRSVEAYCIIAIFPQNVFS</sequence>
<dbReference type="EMBL" id="GBRH01258849">
    <property type="protein sequence ID" value="JAD39046.1"/>
    <property type="molecule type" value="Transcribed_RNA"/>
</dbReference>
<reference evidence="1" key="1">
    <citation type="submission" date="2014-09" db="EMBL/GenBank/DDBJ databases">
        <authorList>
            <person name="Magalhaes I.L.F."/>
            <person name="Oliveira U."/>
            <person name="Santos F.R."/>
            <person name="Vidigal T.H.D.A."/>
            <person name="Brescovit A.D."/>
            <person name="Santos A.J."/>
        </authorList>
    </citation>
    <scope>NUCLEOTIDE SEQUENCE</scope>
    <source>
        <tissue evidence="1">Shoot tissue taken approximately 20 cm above the soil surface</tissue>
    </source>
</reference>
<organism evidence="1">
    <name type="scientific">Arundo donax</name>
    <name type="common">Giant reed</name>
    <name type="synonym">Donax arundinaceus</name>
    <dbReference type="NCBI Taxonomy" id="35708"/>
    <lineage>
        <taxon>Eukaryota</taxon>
        <taxon>Viridiplantae</taxon>
        <taxon>Streptophyta</taxon>
        <taxon>Embryophyta</taxon>
        <taxon>Tracheophyta</taxon>
        <taxon>Spermatophyta</taxon>
        <taxon>Magnoliopsida</taxon>
        <taxon>Liliopsida</taxon>
        <taxon>Poales</taxon>
        <taxon>Poaceae</taxon>
        <taxon>PACMAD clade</taxon>
        <taxon>Arundinoideae</taxon>
        <taxon>Arundineae</taxon>
        <taxon>Arundo</taxon>
    </lineage>
</organism>
<proteinExistence type="predicted"/>
<protein>
    <submittedName>
        <fullName evidence="1">Uncharacterized protein</fullName>
    </submittedName>
</protein>
<evidence type="ECO:0000313" key="1">
    <source>
        <dbReference type="EMBL" id="JAD39046.1"/>
    </source>
</evidence>
<dbReference type="AlphaFoldDB" id="A0A0A8ZJQ8"/>